<reference evidence="2" key="1">
    <citation type="journal article" date="2014" name="Int. J. Syst. Evol. Microbiol.">
        <title>Complete genome sequence of Corynebacterium casei LMG S-19264T (=DSM 44701T), isolated from a smear-ripened cheese.</title>
        <authorList>
            <consortium name="US DOE Joint Genome Institute (JGI-PGF)"/>
            <person name="Walter F."/>
            <person name="Albersmeier A."/>
            <person name="Kalinowski J."/>
            <person name="Ruckert C."/>
        </authorList>
    </citation>
    <scope>NUCLEOTIDE SEQUENCE</scope>
    <source>
        <strain evidence="2">CGMCC 1.12921</strain>
    </source>
</reference>
<reference evidence="2" key="2">
    <citation type="submission" date="2020-09" db="EMBL/GenBank/DDBJ databases">
        <authorList>
            <person name="Sun Q."/>
            <person name="Zhou Y."/>
        </authorList>
    </citation>
    <scope>NUCLEOTIDE SEQUENCE</scope>
    <source>
        <strain evidence="2">CGMCC 1.12921</strain>
    </source>
</reference>
<sequence>MRFSLNSSSDMRRRRSTALCAAAVAAFCLLPAAQAGASESWGATGSPAEFPDGRRYCMMWYGTGKVMPFMNITVLSDSQYVNIAAAGLSSITTSTTGSLTIKSWTVPLSEISEPVTRGSSTFVSAPLTDEALSALLQGLVFGSNSEMSVEIGPVSLTFPLPHTGGDAAMLMECRRSL</sequence>
<feature type="signal peptide" evidence="1">
    <location>
        <begin position="1"/>
        <end position="37"/>
    </location>
</feature>
<comment type="caution">
    <text evidence="2">The sequence shown here is derived from an EMBL/GenBank/DDBJ whole genome shotgun (WGS) entry which is preliminary data.</text>
</comment>
<dbReference type="RefSeq" id="WP_188159858.1">
    <property type="nucleotide sequence ID" value="NZ_BMGH01000001.1"/>
</dbReference>
<dbReference type="EMBL" id="BMGH01000001">
    <property type="protein sequence ID" value="GGD00299.1"/>
    <property type="molecule type" value="Genomic_DNA"/>
</dbReference>
<feature type="chain" id="PRO_5035179658" evidence="1">
    <location>
        <begin position="38"/>
        <end position="177"/>
    </location>
</feature>
<dbReference type="Proteomes" id="UP000613582">
    <property type="component" value="Unassembled WGS sequence"/>
</dbReference>
<accession>A0A8J2V726</accession>
<name>A0A8J2V726_9PROT</name>
<keyword evidence="1" id="KW-0732">Signal</keyword>
<evidence type="ECO:0000313" key="2">
    <source>
        <dbReference type="EMBL" id="GGD00299.1"/>
    </source>
</evidence>
<protein>
    <submittedName>
        <fullName evidence="2">Uncharacterized protein</fullName>
    </submittedName>
</protein>
<evidence type="ECO:0000256" key="1">
    <source>
        <dbReference type="SAM" id="SignalP"/>
    </source>
</evidence>
<gene>
    <name evidence="2" type="ORF">GCM10011342_06590</name>
</gene>
<evidence type="ECO:0000313" key="3">
    <source>
        <dbReference type="Proteomes" id="UP000613582"/>
    </source>
</evidence>
<dbReference type="AlphaFoldDB" id="A0A8J2V726"/>
<keyword evidence="3" id="KW-1185">Reference proteome</keyword>
<organism evidence="2 3">
    <name type="scientific">Aquisalinus flavus</name>
    <dbReference type="NCBI Taxonomy" id="1526572"/>
    <lineage>
        <taxon>Bacteria</taxon>
        <taxon>Pseudomonadati</taxon>
        <taxon>Pseudomonadota</taxon>
        <taxon>Alphaproteobacteria</taxon>
        <taxon>Parvularculales</taxon>
        <taxon>Parvularculaceae</taxon>
        <taxon>Aquisalinus</taxon>
    </lineage>
</organism>
<proteinExistence type="predicted"/>